<organism evidence="1">
    <name type="scientific">Timema californicum</name>
    <name type="common">California timema</name>
    <name type="synonym">Walking stick</name>
    <dbReference type="NCBI Taxonomy" id="61474"/>
    <lineage>
        <taxon>Eukaryota</taxon>
        <taxon>Metazoa</taxon>
        <taxon>Ecdysozoa</taxon>
        <taxon>Arthropoda</taxon>
        <taxon>Hexapoda</taxon>
        <taxon>Insecta</taxon>
        <taxon>Pterygota</taxon>
        <taxon>Neoptera</taxon>
        <taxon>Polyneoptera</taxon>
        <taxon>Phasmatodea</taxon>
        <taxon>Timematodea</taxon>
        <taxon>Timematoidea</taxon>
        <taxon>Timematidae</taxon>
        <taxon>Timema</taxon>
    </lineage>
</organism>
<proteinExistence type="predicted"/>
<dbReference type="EMBL" id="OE180041">
    <property type="protein sequence ID" value="CAD7570402.1"/>
    <property type="molecule type" value="Genomic_DNA"/>
</dbReference>
<gene>
    <name evidence="1" type="ORF">TCMB3V08_LOCUS3107</name>
</gene>
<dbReference type="AlphaFoldDB" id="A0A7R9P5F1"/>
<name>A0A7R9P5F1_TIMCA</name>
<sequence>MYISMCYIPHLGKIVEQKRLHQKREPLSQFI</sequence>
<protein>
    <submittedName>
        <fullName evidence="1">(California timema) hypothetical protein</fullName>
    </submittedName>
</protein>
<evidence type="ECO:0000313" key="1">
    <source>
        <dbReference type="EMBL" id="CAD7570402.1"/>
    </source>
</evidence>
<reference evidence="1" key="1">
    <citation type="submission" date="2020-11" db="EMBL/GenBank/DDBJ databases">
        <authorList>
            <person name="Tran Van P."/>
        </authorList>
    </citation>
    <scope>NUCLEOTIDE SEQUENCE</scope>
</reference>
<accession>A0A7R9P5F1</accession>